<organism evidence="1 2">
    <name type="scientific">Rhizophlyctis rosea</name>
    <dbReference type="NCBI Taxonomy" id="64517"/>
    <lineage>
        <taxon>Eukaryota</taxon>
        <taxon>Fungi</taxon>
        <taxon>Fungi incertae sedis</taxon>
        <taxon>Chytridiomycota</taxon>
        <taxon>Chytridiomycota incertae sedis</taxon>
        <taxon>Chytridiomycetes</taxon>
        <taxon>Rhizophlyctidales</taxon>
        <taxon>Rhizophlyctidaceae</taxon>
        <taxon>Rhizophlyctis</taxon>
    </lineage>
</organism>
<protein>
    <submittedName>
        <fullName evidence="1">Uncharacterized protein</fullName>
    </submittedName>
</protein>
<proteinExistence type="predicted"/>
<evidence type="ECO:0000313" key="2">
    <source>
        <dbReference type="Proteomes" id="UP001212841"/>
    </source>
</evidence>
<name>A0AAD5S0A3_9FUNG</name>
<comment type="caution">
    <text evidence="1">The sequence shown here is derived from an EMBL/GenBank/DDBJ whole genome shotgun (WGS) entry which is preliminary data.</text>
</comment>
<dbReference type="EMBL" id="JADGJD010002645">
    <property type="protein sequence ID" value="KAJ3030251.1"/>
    <property type="molecule type" value="Genomic_DNA"/>
</dbReference>
<reference evidence="1" key="1">
    <citation type="submission" date="2020-05" db="EMBL/GenBank/DDBJ databases">
        <title>Phylogenomic resolution of chytrid fungi.</title>
        <authorList>
            <person name="Stajich J.E."/>
            <person name="Amses K."/>
            <person name="Simmons R."/>
            <person name="Seto K."/>
            <person name="Myers J."/>
            <person name="Bonds A."/>
            <person name="Quandt C.A."/>
            <person name="Barry K."/>
            <person name="Liu P."/>
            <person name="Grigoriev I."/>
            <person name="Longcore J.E."/>
            <person name="James T.Y."/>
        </authorList>
    </citation>
    <scope>NUCLEOTIDE SEQUENCE</scope>
    <source>
        <strain evidence="1">JEL0318</strain>
    </source>
</reference>
<sequence length="157" mass="17110">MRFTPIASGRAFMRPLNNVFTRLTAVTSSHIDLSKATQCCTKALPNNPHGRVAVLLVTPEYPGSQIESLPSHIYDHFQKANPDVQLIGGVVDAIYNPQTSTWGRGVTLATFDTSFETTKCETFNIPPEALRNVKDKSVGRWPELRPAGPASGASDDL</sequence>
<dbReference type="Proteomes" id="UP001212841">
    <property type="component" value="Unassembled WGS sequence"/>
</dbReference>
<gene>
    <name evidence="1" type="ORF">HK097_005647</name>
</gene>
<dbReference type="AlphaFoldDB" id="A0AAD5S0A3"/>
<feature type="non-terminal residue" evidence="1">
    <location>
        <position position="157"/>
    </location>
</feature>
<accession>A0AAD5S0A3</accession>
<keyword evidence="2" id="KW-1185">Reference proteome</keyword>
<evidence type="ECO:0000313" key="1">
    <source>
        <dbReference type="EMBL" id="KAJ3030251.1"/>
    </source>
</evidence>